<organism evidence="3">
    <name type="scientific">Photinus pyralis</name>
    <name type="common">Common eastern firefly</name>
    <name type="synonym">Lampyris pyralis</name>
    <dbReference type="NCBI Taxonomy" id="7054"/>
    <lineage>
        <taxon>Eukaryota</taxon>
        <taxon>Metazoa</taxon>
        <taxon>Ecdysozoa</taxon>
        <taxon>Arthropoda</taxon>
        <taxon>Hexapoda</taxon>
        <taxon>Insecta</taxon>
        <taxon>Pterygota</taxon>
        <taxon>Neoptera</taxon>
        <taxon>Endopterygota</taxon>
        <taxon>Coleoptera</taxon>
        <taxon>Polyphaga</taxon>
        <taxon>Elateriformia</taxon>
        <taxon>Elateroidea</taxon>
        <taxon>Lampyridae</taxon>
        <taxon>Lampyrinae</taxon>
        <taxon>Photinus</taxon>
    </lineage>
</organism>
<dbReference type="GO" id="GO:0008270">
    <property type="term" value="F:zinc ion binding"/>
    <property type="evidence" value="ECO:0007669"/>
    <property type="project" value="UniProtKB-KW"/>
</dbReference>
<reference evidence="3" key="1">
    <citation type="journal article" date="2016" name="Sci. Rep.">
        <title>Molecular characterization of firefly nuptial gifts: a multi-omics approach sheds light on postcopulatory sexual selection.</title>
        <authorList>
            <person name="Al-Wathiqui N."/>
            <person name="Fallon T.R."/>
            <person name="South A."/>
            <person name="Weng J.K."/>
            <person name="Lewis S.M."/>
        </authorList>
    </citation>
    <scope>NUCLEOTIDE SEQUENCE</scope>
</reference>
<dbReference type="SMART" id="SM00355">
    <property type="entry name" value="ZnF_C2H2"/>
    <property type="match status" value="2"/>
</dbReference>
<accession>A0A1Y1KRC1</accession>
<keyword evidence="1" id="KW-0862">Zinc</keyword>
<keyword evidence="1" id="KW-0479">Metal-binding</keyword>
<dbReference type="EMBL" id="GEZM01075761">
    <property type="protein sequence ID" value="JAV63969.1"/>
    <property type="molecule type" value="Transcribed_RNA"/>
</dbReference>
<dbReference type="AlphaFoldDB" id="A0A1Y1KRC1"/>
<evidence type="ECO:0000256" key="1">
    <source>
        <dbReference type="PROSITE-ProRule" id="PRU00042"/>
    </source>
</evidence>
<dbReference type="InterPro" id="IPR052797">
    <property type="entry name" value="RegFact_GeneExpr_CellDeath"/>
</dbReference>
<dbReference type="Gene3D" id="3.30.160.60">
    <property type="entry name" value="Classic Zinc Finger"/>
    <property type="match status" value="1"/>
</dbReference>
<dbReference type="PANTHER" id="PTHR33936">
    <property type="entry name" value="PROTEIN CBG17840"/>
    <property type="match status" value="1"/>
</dbReference>
<dbReference type="PROSITE" id="PS50157">
    <property type="entry name" value="ZINC_FINGER_C2H2_2"/>
    <property type="match status" value="1"/>
</dbReference>
<sequence length="746" mass="85357">MGRGGPRGGRGMGMMRGRYIFMCPVCGTTFNKQCNLSRHARNVHNSSLGERKKTLACPLCSDLCVTYHDLDQHIQSTHSIKIVEEQLIFNGPQEFQEWKDKIESETLANYRVMSSCVKKKKSLRITKYICHRSGKISKYKEDPRQRAPKVKGSNKINSNCPARIIYTEKKGKVKVSFFGTHVGHAQDIDRLRIPNPEREAIAAKLIQGISPKHILREIGKEFDPTKRISYTTNRDIHNIKQSLKIPLNNIFDYDDASSVDSLISKLKPLVQDSAGNPILSYKPYGVEDEDIGTNNFFLVFMNPAQSELLNIYGGDILMIDSTHAGNPYKVQLTTLMVIDENSEGFPVAFLWSIMQTEVIFKHFFTAIKKRVPNIAPKSFMSDDTNTFYSAFTSVFGHRPNKLMCDWHVKKKLFESLSKISSAEKKKYVKSSLQSLINEVDAGKFQKILPIFIESLLEDPDTEKFGGYFSKYYSNRTEQWANCLRKQFHKNTSMALGKWYRELKHNASLGEKRQQSLDNSIQNVLQCLRQKFLKGLILHNKVPHTLQLIRKRHQVACTFLNQVDIQRESDTTFSIACWRKDGMLLENYHVAVLVEQEQCKCAFLCAECNKCLHMLSCTCNDYNVQYNMCVHQHLVCLKYFDALPHENEVQLVETFNDENSNSEYEDGYEHNISMRHSPEPMLDCQELEVEKIAALEKCHALINEISNCQSVAAVSYAVTNLNTIILGINEIEKTVATTAFHSDKKLN</sequence>
<dbReference type="InterPro" id="IPR018289">
    <property type="entry name" value="MULE_transposase_dom"/>
</dbReference>
<proteinExistence type="predicted"/>
<evidence type="ECO:0000259" key="2">
    <source>
        <dbReference type="PROSITE" id="PS50157"/>
    </source>
</evidence>
<name>A0A1Y1KRC1_PHOPY</name>
<keyword evidence="1" id="KW-0863">Zinc-finger</keyword>
<dbReference type="InterPro" id="IPR013087">
    <property type="entry name" value="Znf_C2H2_type"/>
</dbReference>
<protein>
    <recommendedName>
        <fullName evidence="2">C2H2-type domain-containing protein</fullName>
    </recommendedName>
</protein>
<feature type="domain" description="C2H2-type" evidence="2">
    <location>
        <begin position="21"/>
        <end position="49"/>
    </location>
</feature>
<dbReference type="Pfam" id="PF10551">
    <property type="entry name" value="MULE"/>
    <property type="match status" value="1"/>
</dbReference>
<dbReference type="PROSITE" id="PS00028">
    <property type="entry name" value="ZINC_FINGER_C2H2_1"/>
    <property type="match status" value="2"/>
</dbReference>
<dbReference type="PANTHER" id="PTHR33936:SF24">
    <property type="entry name" value="C2H2-TYPE DOMAIN-CONTAINING PROTEIN"/>
    <property type="match status" value="1"/>
</dbReference>
<evidence type="ECO:0000313" key="3">
    <source>
        <dbReference type="EMBL" id="JAV63969.1"/>
    </source>
</evidence>